<dbReference type="Proteomes" id="UP000322887">
    <property type="component" value="Chromosome"/>
</dbReference>
<dbReference type="InterPro" id="IPR013324">
    <property type="entry name" value="RNA_pol_sigma_r3/r4-like"/>
</dbReference>
<gene>
    <name evidence="2" type="ORF">GmarT_31250</name>
</gene>
<dbReference type="SUPFAM" id="SSF88659">
    <property type="entry name" value="Sigma3 and sigma4 domains of RNA polymerase sigma factors"/>
    <property type="match status" value="1"/>
</dbReference>
<dbReference type="Gene3D" id="1.10.10.10">
    <property type="entry name" value="Winged helix-like DNA-binding domain superfamily/Winged helix DNA-binding domain"/>
    <property type="match status" value="1"/>
</dbReference>
<feature type="domain" description="RNA polymerase sigma-70 ECF-like HTH" evidence="1">
    <location>
        <begin position="53"/>
        <end position="239"/>
    </location>
</feature>
<dbReference type="InterPro" id="IPR036388">
    <property type="entry name" value="WH-like_DNA-bd_sf"/>
</dbReference>
<dbReference type="EMBL" id="CP042910">
    <property type="protein sequence ID" value="QEG17247.1"/>
    <property type="molecule type" value="Genomic_DNA"/>
</dbReference>
<evidence type="ECO:0000313" key="3">
    <source>
        <dbReference type="Proteomes" id="UP000322887"/>
    </source>
</evidence>
<dbReference type="Pfam" id="PF07638">
    <property type="entry name" value="Sigma70_ECF"/>
    <property type="match status" value="1"/>
</dbReference>
<keyword evidence="3" id="KW-1185">Reference proteome</keyword>
<proteinExistence type="predicted"/>
<dbReference type="Gene3D" id="1.10.1740.10">
    <property type="match status" value="1"/>
</dbReference>
<dbReference type="InterPro" id="IPR053812">
    <property type="entry name" value="HTH_Sigma70_ECF-like"/>
</dbReference>
<name>A0ABX5YNV9_9PLAN</name>
<evidence type="ECO:0000313" key="2">
    <source>
        <dbReference type="EMBL" id="QEG17247.1"/>
    </source>
</evidence>
<reference evidence="2 3" key="1">
    <citation type="submission" date="2019-08" db="EMBL/GenBank/DDBJ databases">
        <title>Deep-cultivation of Planctomycetes and their phenomic and genomic characterization uncovers novel biology.</title>
        <authorList>
            <person name="Wiegand S."/>
            <person name="Jogler M."/>
            <person name="Boedeker C."/>
            <person name="Pinto D."/>
            <person name="Vollmers J."/>
            <person name="Rivas-Marin E."/>
            <person name="Kohn T."/>
            <person name="Peeters S.H."/>
            <person name="Heuer A."/>
            <person name="Rast P."/>
            <person name="Oberbeckmann S."/>
            <person name="Bunk B."/>
            <person name="Jeske O."/>
            <person name="Meyerdierks A."/>
            <person name="Storesund J.E."/>
            <person name="Kallscheuer N."/>
            <person name="Luecker S."/>
            <person name="Lage O.M."/>
            <person name="Pohl T."/>
            <person name="Merkel B.J."/>
            <person name="Hornburger P."/>
            <person name="Mueller R.-W."/>
            <person name="Bruemmer F."/>
            <person name="Labrenz M."/>
            <person name="Spormann A.M."/>
            <person name="Op den Camp H."/>
            <person name="Overmann J."/>
            <person name="Amann R."/>
            <person name="Jetten M.S.M."/>
            <person name="Mascher T."/>
            <person name="Medema M.H."/>
            <person name="Devos D.P."/>
            <person name="Kaster A.-K."/>
            <person name="Ovreas L."/>
            <person name="Rohde M."/>
            <person name="Galperin M.Y."/>
            <person name="Jogler C."/>
        </authorList>
    </citation>
    <scope>NUCLEOTIDE SEQUENCE [LARGE SCALE GENOMIC DNA]</scope>
    <source>
        <strain evidence="2 3">DSM 8797</strain>
    </source>
</reference>
<sequence length="241" mass="27972">MRVIVLNSYRTREITLYQNGILVELGMLNTEGAIFSVPISNQKSNMDKNEETPVSNWLATLGKDQKEVVQGIWDEFYEKLIRYAEIRVNTFPTATLDAEDIVLSVFESVWAASQEGRFDSVQNRDELWWLLIAMTQRKAVNHIRRETAQKRTSVNGKLPISMTSIEHFQAFVATDHSPEYFVIMEEEYQRALEKLSDDVLKKIAVYKIQGYTHEEICELLDISPATVTRKVRLIRKVWSHE</sequence>
<organism evidence="2 3">
    <name type="scientific">Gimesia maris</name>
    <dbReference type="NCBI Taxonomy" id="122"/>
    <lineage>
        <taxon>Bacteria</taxon>
        <taxon>Pseudomonadati</taxon>
        <taxon>Planctomycetota</taxon>
        <taxon>Planctomycetia</taxon>
        <taxon>Planctomycetales</taxon>
        <taxon>Planctomycetaceae</taxon>
        <taxon>Gimesia</taxon>
    </lineage>
</organism>
<protein>
    <submittedName>
        <fullName evidence="2">RNA polymerase sigma factor</fullName>
    </submittedName>
</protein>
<accession>A0ABX5YNV9</accession>
<evidence type="ECO:0000259" key="1">
    <source>
        <dbReference type="Pfam" id="PF07638"/>
    </source>
</evidence>